<gene>
    <name evidence="5" type="ORF">ENN04_00435</name>
</gene>
<dbReference type="CDD" id="cd06127">
    <property type="entry name" value="DEDDh"/>
    <property type="match status" value="1"/>
</dbReference>
<protein>
    <submittedName>
        <fullName evidence="5">3'-5' exonuclease</fullName>
    </submittedName>
</protein>
<keyword evidence="1" id="KW-0540">Nuclease</keyword>
<dbReference type="GO" id="GO:0006259">
    <property type="term" value="P:DNA metabolic process"/>
    <property type="evidence" value="ECO:0007669"/>
    <property type="project" value="UniProtKB-ARBA"/>
</dbReference>
<organism evidence="5">
    <name type="scientific">Thermocrinis ruber</name>
    <dbReference type="NCBI Taxonomy" id="75906"/>
    <lineage>
        <taxon>Bacteria</taxon>
        <taxon>Pseudomonadati</taxon>
        <taxon>Aquificota</taxon>
        <taxon>Aquificia</taxon>
        <taxon>Aquificales</taxon>
        <taxon>Aquificaceae</taxon>
        <taxon>Thermocrinis</taxon>
    </lineage>
</organism>
<dbReference type="PANTHER" id="PTHR30231:SF4">
    <property type="entry name" value="PROTEIN NEN2"/>
    <property type="match status" value="1"/>
</dbReference>
<evidence type="ECO:0000256" key="1">
    <source>
        <dbReference type="ARBA" id="ARBA00022722"/>
    </source>
</evidence>
<dbReference type="PANTHER" id="PTHR30231">
    <property type="entry name" value="DNA POLYMERASE III SUBUNIT EPSILON"/>
    <property type="match status" value="1"/>
</dbReference>
<dbReference type="AlphaFoldDB" id="A0A7C5X1T9"/>
<dbReference type="GO" id="GO:0008408">
    <property type="term" value="F:3'-5' exonuclease activity"/>
    <property type="evidence" value="ECO:0007669"/>
    <property type="project" value="TreeGrafter"/>
</dbReference>
<dbReference type="InterPro" id="IPR012337">
    <property type="entry name" value="RNaseH-like_sf"/>
</dbReference>
<evidence type="ECO:0000313" key="5">
    <source>
        <dbReference type="EMBL" id="HHO73097.1"/>
    </source>
</evidence>
<proteinExistence type="predicted"/>
<dbReference type="InterPro" id="IPR013520">
    <property type="entry name" value="Ribonucl_H"/>
</dbReference>
<evidence type="ECO:0000256" key="3">
    <source>
        <dbReference type="ARBA" id="ARBA00022839"/>
    </source>
</evidence>
<keyword evidence="3 5" id="KW-0269">Exonuclease</keyword>
<comment type="caution">
    <text evidence="5">The sequence shown here is derived from an EMBL/GenBank/DDBJ whole genome shotgun (WGS) entry which is preliminary data.</text>
</comment>
<dbReference type="SUPFAM" id="SSF53098">
    <property type="entry name" value="Ribonuclease H-like"/>
    <property type="match status" value="1"/>
</dbReference>
<dbReference type="InterPro" id="IPR036397">
    <property type="entry name" value="RNaseH_sf"/>
</dbReference>
<keyword evidence="2" id="KW-0378">Hydrolase</keyword>
<evidence type="ECO:0000259" key="4">
    <source>
        <dbReference type="SMART" id="SM00479"/>
    </source>
</evidence>
<accession>A0A7C5X1T9</accession>
<dbReference type="GO" id="GO:0005829">
    <property type="term" value="C:cytosol"/>
    <property type="evidence" value="ECO:0007669"/>
    <property type="project" value="TreeGrafter"/>
</dbReference>
<dbReference type="Pfam" id="PF00929">
    <property type="entry name" value="RNase_T"/>
    <property type="match status" value="1"/>
</dbReference>
<evidence type="ECO:0000256" key="2">
    <source>
        <dbReference type="ARBA" id="ARBA00022801"/>
    </source>
</evidence>
<dbReference type="Gene3D" id="3.30.420.10">
    <property type="entry name" value="Ribonuclease H-like superfamily/Ribonuclease H"/>
    <property type="match status" value="1"/>
</dbReference>
<reference evidence="5" key="1">
    <citation type="journal article" date="2020" name="mSystems">
        <title>Genome- and Community-Level Interaction Insights into Carbon Utilization and Element Cycling Functions of Hydrothermarchaeota in Hydrothermal Sediment.</title>
        <authorList>
            <person name="Zhou Z."/>
            <person name="Liu Y."/>
            <person name="Xu W."/>
            <person name="Pan J."/>
            <person name="Luo Z.H."/>
            <person name="Li M."/>
        </authorList>
    </citation>
    <scope>NUCLEOTIDE SEQUENCE [LARGE SCALE GENOMIC DNA]</scope>
    <source>
        <strain evidence="5">SpSt-114</strain>
    </source>
</reference>
<dbReference type="EMBL" id="DSAC01000006">
    <property type="protein sequence ID" value="HHO73097.1"/>
    <property type="molecule type" value="Genomic_DNA"/>
</dbReference>
<sequence length="210" mass="24465">MNLTKLKRWFYRKLYKESFDAFNWEIDLNKPVKEHCFVVFDTETTGIDLKRAKVLSIGAFRLQGLTLKFSDTLNLKLNISMDNLESIKVHGITPEDLKKGVSPKEACERFLEFSRGCLLVGYFVYIDIAVTRNLIRNACNGAFYPYHLDVIDLLSEKDRIPTLEELTKRLNLPTSNLHDALEDAYMTSLIFMKLIKRFQNHRVKELPLKV</sequence>
<dbReference type="GO" id="GO:0003676">
    <property type="term" value="F:nucleic acid binding"/>
    <property type="evidence" value="ECO:0007669"/>
    <property type="project" value="InterPro"/>
</dbReference>
<dbReference type="SMART" id="SM00479">
    <property type="entry name" value="EXOIII"/>
    <property type="match status" value="1"/>
</dbReference>
<name>A0A7C5X1T9_9AQUI</name>
<feature type="domain" description="Exonuclease" evidence="4">
    <location>
        <begin position="36"/>
        <end position="200"/>
    </location>
</feature>